<organism evidence="8 9">
    <name type="scientific">Fibrivirga algicola</name>
    <dbReference type="NCBI Taxonomy" id="2950420"/>
    <lineage>
        <taxon>Bacteria</taxon>
        <taxon>Pseudomonadati</taxon>
        <taxon>Bacteroidota</taxon>
        <taxon>Cytophagia</taxon>
        <taxon>Cytophagales</taxon>
        <taxon>Spirosomataceae</taxon>
        <taxon>Fibrivirga</taxon>
    </lineage>
</organism>
<keyword evidence="5" id="KW-0418">Kinase</keyword>
<dbReference type="InterPro" id="IPR004358">
    <property type="entry name" value="Sig_transdc_His_kin-like_C"/>
</dbReference>
<dbReference type="InterPro" id="IPR003594">
    <property type="entry name" value="HATPase_dom"/>
</dbReference>
<evidence type="ECO:0000313" key="8">
    <source>
        <dbReference type="EMBL" id="NID12903.1"/>
    </source>
</evidence>
<feature type="domain" description="Histidine kinase" evidence="7">
    <location>
        <begin position="198"/>
        <end position="426"/>
    </location>
</feature>
<dbReference type="PANTHER" id="PTHR43304">
    <property type="entry name" value="PHYTOCHROME-LIKE PROTEIN CPH1"/>
    <property type="match status" value="1"/>
</dbReference>
<protein>
    <recommendedName>
        <fullName evidence="2">histidine kinase</fullName>
        <ecNumber evidence="2">2.7.13.3</ecNumber>
    </recommendedName>
</protein>
<dbReference type="Pfam" id="PF02518">
    <property type="entry name" value="HATPase_c"/>
    <property type="match status" value="1"/>
</dbReference>
<gene>
    <name evidence="8" type="ORF">F7231_22215</name>
</gene>
<dbReference type="InterPro" id="IPR036097">
    <property type="entry name" value="HisK_dim/P_sf"/>
</dbReference>
<dbReference type="CDD" id="cd00082">
    <property type="entry name" value="HisKA"/>
    <property type="match status" value="1"/>
</dbReference>
<evidence type="ECO:0000256" key="5">
    <source>
        <dbReference type="ARBA" id="ARBA00022777"/>
    </source>
</evidence>
<dbReference type="InterPro" id="IPR013656">
    <property type="entry name" value="PAS_4"/>
</dbReference>
<sequence>MTSEQQQLQELKAANQQLQQSQHWLTSLLAQAPVAIALLRGPDYRIKLANEGMFEMWQLPANHPSVLNQPVFEAFPNIAGLGLEELLAQVRQTGVVVKGNEQSAVFLRNGIPQTVYINFVYAPVYDTDGQMDVVVVATEVTEQVEARRRAEESQRQYQLLAAQLERANLELVTKNEEIVGANLLLSRSNENLQQFAYIASHDLQEPLRKIQAFGDVLKQQYTEKLGEGIDLIDRMQAAAVRMSTLTRDLLSYSRIAPQRNTEELVPLTDVVNQVLADLEMPIEESKATITVDPLPVLRGDATQLGQLFQNLLTNALKFHQADMAPVVAIHCRNVPANELPPTIHPGRLAQAYFRIDVADKGIGFEQKYAERIFQVFQRLHGKSQYAGTGIGLAICEKVVTNHGGAITATSQLGQGATFSIYFPDSPA</sequence>
<dbReference type="Gene3D" id="3.30.565.10">
    <property type="entry name" value="Histidine kinase-like ATPase, C-terminal domain"/>
    <property type="match status" value="1"/>
</dbReference>
<dbReference type="EC" id="2.7.13.3" evidence="2"/>
<keyword evidence="4" id="KW-0808">Transferase</keyword>
<dbReference type="PRINTS" id="PR00344">
    <property type="entry name" value="BCTRLSENSOR"/>
</dbReference>
<evidence type="ECO:0000256" key="4">
    <source>
        <dbReference type="ARBA" id="ARBA00022679"/>
    </source>
</evidence>
<dbReference type="SUPFAM" id="SSF47384">
    <property type="entry name" value="Homodimeric domain of signal transducing histidine kinase"/>
    <property type="match status" value="1"/>
</dbReference>
<dbReference type="EMBL" id="WAEL01000009">
    <property type="protein sequence ID" value="NID12903.1"/>
    <property type="molecule type" value="Genomic_DNA"/>
</dbReference>
<accession>A0ABX0QQQ3</accession>
<dbReference type="SMART" id="SM00388">
    <property type="entry name" value="HisKA"/>
    <property type="match status" value="1"/>
</dbReference>
<evidence type="ECO:0000256" key="6">
    <source>
        <dbReference type="SAM" id="Coils"/>
    </source>
</evidence>
<evidence type="ECO:0000313" key="9">
    <source>
        <dbReference type="Proteomes" id="UP000606008"/>
    </source>
</evidence>
<keyword evidence="3" id="KW-0597">Phosphoprotein</keyword>
<comment type="caution">
    <text evidence="8">The sequence shown here is derived from an EMBL/GenBank/DDBJ whole genome shotgun (WGS) entry which is preliminary data.</text>
</comment>
<keyword evidence="6" id="KW-0175">Coiled coil</keyword>
<dbReference type="Pfam" id="PF08448">
    <property type="entry name" value="PAS_4"/>
    <property type="match status" value="1"/>
</dbReference>
<proteinExistence type="predicted"/>
<dbReference type="InterPro" id="IPR036890">
    <property type="entry name" value="HATPase_C_sf"/>
</dbReference>
<evidence type="ECO:0000256" key="3">
    <source>
        <dbReference type="ARBA" id="ARBA00022553"/>
    </source>
</evidence>
<keyword evidence="9" id="KW-1185">Reference proteome</keyword>
<evidence type="ECO:0000256" key="2">
    <source>
        <dbReference type="ARBA" id="ARBA00012438"/>
    </source>
</evidence>
<dbReference type="SUPFAM" id="SSF55785">
    <property type="entry name" value="PYP-like sensor domain (PAS domain)"/>
    <property type="match status" value="1"/>
</dbReference>
<dbReference type="InterPro" id="IPR003661">
    <property type="entry name" value="HisK_dim/P_dom"/>
</dbReference>
<name>A0ABX0QQQ3_9BACT</name>
<dbReference type="Gene3D" id="1.10.287.130">
    <property type="match status" value="1"/>
</dbReference>
<evidence type="ECO:0000259" key="7">
    <source>
        <dbReference type="PROSITE" id="PS50109"/>
    </source>
</evidence>
<dbReference type="Pfam" id="PF00512">
    <property type="entry name" value="HisKA"/>
    <property type="match status" value="1"/>
</dbReference>
<dbReference type="SMART" id="SM00387">
    <property type="entry name" value="HATPase_c"/>
    <property type="match status" value="1"/>
</dbReference>
<evidence type="ECO:0000256" key="1">
    <source>
        <dbReference type="ARBA" id="ARBA00000085"/>
    </source>
</evidence>
<dbReference type="PROSITE" id="PS50109">
    <property type="entry name" value="HIS_KIN"/>
    <property type="match status" value="1"/>
</dbReference>
<reference evidence="9" key="1">
    <citation type="submission" date="2019-09" db="EMBL/GenBank/DDBJ databases">
        <authorList>
            <person name="Jung D.-H."/>
        </authorList>
    </citation>
    <scope>NUCLEOTIDE SEQUENCE [LARGE SCALE GENOMIC DNA]</scope>
    <source>
        <strain evidence="9">JA-25</strain>
    </source>
</reference>
<dbReference type="SUPFAM" id="SSF55874">
    <property type="entry name" value="ATPase domain of HSP90 chaperone/DNA topoisomerase II/histidine kinase"/>
    <property type="match status" value="1"/>
</dbReference>
<comment type="catalytic activity">
    <reaction evidence="1">
        <text>ATP + protein L-histidine = ADP + protein N-phospho-L-histidine.</text>
        <dbReference type="EC" id="2.7.13.3"/>
    </reaction>
</comment>
<dbReference type="RefSeq" id="WP_166693594.1">
    <property type="nucleotide sequence ID" value="NZ_WAEL01000009.1"/>
</dbReference>
<dbReference type="InterPro" id="IPR035965">
    <property type="entry name" value="PAS-like_dom_sf"/>
</dbReference>
<feature type="coiled-coil region" evidence="6">
    <location>
        <begin position="143"/>
        <end position="177"/>
    </location>
</feature>
<dbReference type="InterPro" id="IPR052162">
    <property type="entry name" value="Sensor_kinase/Photoreceptor"/>
</dbReference>
<dbReference type="Proteomes" id="UP000606008">
    <property type="component" value="Unassembled WGS sequence"/>
</dbReference>
<dbReference type="InterPro" id="IPR005467">
    <property type="entry name" value="His_kinase_dom"/>
</dbReference>
<reference evidence="9" key="2">
    <citation type="submission" date="2023-07" db="EMBL/GenBank/DDBJ databases">
        <authorList>
            <person name="Jung D.-H."/>
        </authorList>
    </citation>
    <scope>NUCLEOTIDE SEQUENCE [LARGE SCALE GENOMIC DNA]</scope>
    <source>
        <strain evidence="9">JA-25</strain>
    </source>
</reference>
<dbReference type="PANTHER" id="PTHR43304:SF1">
    <property type="entry name" value="PAC DOMAIN-CONTAINING PROTEIN"/>
    <property type="match status" value="1"/>
</dbReference>
<dbReference type="Gene3D" id="3.30.450.20">
    <property type="entry name" value="PAS domain"/>
    <property type="match status" value="1"/>
</dbReference>